<feature type="non-terminal residue" evidence="10">
    <location>
        <position position="47"/>
    </location>
</feature>
<comment type="pathway">
    <text evidence="1">Nucleoside biosynthesis; alpha-ribazole biosynthesis; alpha-ribazole from 5,6-dimethylbenzimidazole: step 1/2.</text>
</comment>
<gene>
    <name evidence="10" type="primary">cobT</name>
    <name evidence="10" type="ORF">DS524_28295</name>
</gene>
<sequence>MTTLKDLIRAIPPLDHAAMQAAEQHINGLAKPPRSLGRLEDLAVHLA</sequence>
<evidence type="ECO:0000256" key="1">
    <source>
        <dbReference type="ARBA" id="ARBA00005049"/>
    </source>
</evidence>
<dbReference type="Gene3D" id="1.10.1610.10">
    <property type="match status" value="1"/>
</dbReference>
<evidence type="ECO:0000256" key="9">
    <source>
        <dbReference type="ARBA" id="ARBA00047340"/>
    </source>
</evidence>
<proteinExistence type="inferred from homology"/>
<dbReference type="InterPro" id="IPR003200">
    <property type="entry name" value="Nict_dMeBzImd_PRibTrfase"/>
</dbReference>
<accession>A0A5U8SYQ2</accession>
<evidence type="ECO:0000256" key="8">
    <source>
        <dbReference type="ARBA" id="ARBA00030686"/>
    </source>
</evidence>
<evidence type="ECO:0000313" key="10">
    <source>
        <dbReference type="EMBL" id="EBR9859642.1"/>
    </source>
</evidence>
<dbReference type="UniPathway" id="UPA00061">
    <property type="reaction ID" value="UER00516"/>
</dbReference>
<protein>
    <recommendedName>
        <fullName evidence="4">Nicotinate-nucleotide--dimethylbenzimidazole phosphoribosyltransferase</fullName>
        <ecNumber evidence="3">2.4.2.21</ecNumber>
    </recommendedName>
    <alternativeName>
        <fullName evidence="8">N(1)-alpha-phosphoribosyltransferase</fullName>
    </alternativeName>
</protein>
<keyword evidence="5" id="KW-0169">Cobalamin biosynthesis</keyword>
<keyword evidence="6 10" id="KW-0328">Glycosyltransferase</keyword>
<dbReference type="SUPFAM" id="SSF52733">
    <property type="entry name" value="Nicotinate mononucleotide:5,6-dimethylbenzimidazole phosphoribosyltransferase (CobT)"/>
    <property type="match status" value="1"/>
</dbReference>
<dbReference type="Pfam" id="PF02277">
    <property type="entry name" value="DBI_PRT"/>
    <property type="match status" value="1"/>
</dbReference>
<comment type="catalytic activity">
    <reaction evidence="9">
        <text>5,6-dimethylbenzimidazole + nicotinate beta-D-ribonucleotide = alpha-ribazole 5'-phosphate + nicotinate + H(+)</text>
        <dbReference type="Rhea" id="RHEA:11196"/>
        <dbReference type="ChEBI" id="CHEBI:15378"/>
        <dbReference type="ChEBI" id="CHEBI:15890"/>
        <dbReference type="ChEBI" id="CHEBI:32544"/>
        <dbReference type="ChEBI" id="CHEBI:57502"/>
        <dbReference type="ChEBI" id="CHEBI:57918"/>
        <dbReference type="EC" id="2.4.2.21"/>
    </reaction>
</comment>
<evidence type="ECO:0000256" key="2">
    <source>
        <dbReference type="ARBA" id="ARBA00007110"/>
    </source>
</evidence>
<dbReference type="EC" id="2.4.2.21" evidence="3"/>
<evidence type="ECO:0000256" key="3">
    <source>
        <dbReference type="ARBA" id="ARBA00011991"/>
    </source>
</evidence>
<reference evidence="10" key="1">
    <citation type="submission" date="2018-07" db="EMBL/GenBank/DDBJ databases">
        <authorList>
            <person name="Ashton P.M."/>
            <person name="Dallman T."/>
            <person name="Nair S."/>
            <person name="De Pinna E."/>
            <person name="Peters T."/>
            <person name="Grant K."/>
        </authorList>
    </citation>
    <scope>NUCLEOTIDE SEQUENCE</scope>
    <source>
        <strain evidence="10">296838</strain>
    </source>
</reference>
<evidence type="ECO:0000256" key="4">
    <source>
        <dbReference type="ARBA" id="ARBA00015486"/>
    </source>
</evidence>
<dbReference type="InterPro" id="IPR023195">
    <property type="entry name" value="Nict_dMeBzImd_PRibTrfase_N"/>
</dbReference>
<comment type="caution">
    <text evidence="10">The sequence shown here is derived from an EMBL/GenBank/DDBJ whole genome shotgun (WGS) entry which is preliminary data.</text>
</comment>
<comment type="similarity">
    <text evidence="2">Belongs to the CobT family.</text>
</comment>
<evidence type="ECO:0000256" key="5">
    <source>
        <dbReference type="ARBA" id="ARBA00022573"/>
    </source>
</evidence>
<dbReference type="EMBL" id="AAGUAT010000304">
    <property type="protein sequence ID" value="EBR9859642.1"/>
    <property type="molecule type" value="Genomic_DNA"/>
</dbReference>
<dbReference type="AlphaFoldDB" id="A0A5U8SYQ2"/>
<dbReference type="GO" id="GO:0009236">
    <property type="term" value="P:cobalamin biosynthetic process"/>
    <property type="evidence" value="ECO:0007669"/>
    <property type="project" value="UniProtKB-KW"/>
</dbReference>
<dbReference type="InterPro" id="IPR036087">
    <property type="entry name" value="Nict_dMeBzImd_PRibTrfase_sf"/>
</dbReference>
<organism evidence="10">
    <name type="scientific">Salmonella enterica subsp. enterica serovar Chester</name>
    <dbReference type="NCBI Taxonomy" id="149386"/>
    <lineage>
        <taxon>Bacteria</taxon>
        <taxon>Pseudomonadati</taxon>
        <taxon>Pseudomonadota</taxon>
        <taxon>Gammaproteobacteria</taxon>
        <taxon>Enterobacterales</taxon>
        <taxon>Enterobacteriaceae</taxon>
        <taxon>Salmonella</taxon>
    </lineage>
</organism>
<evidence type="ECO:0000256" key="7">
    <source>
        <dbReference type="ARBA" id="ARBA00022679"/>
    </source>
</evidence>
<evidence type="ECO:0000256" key="6">
    <source>
        <dbReference type="ARBA" id="ARBA00022676"/>
    </source>
</evidence>
<name>A0A5U8SYQ2_SALET</name>
<keyword evidence="7 10" id="KW-0808">Transferase</keyword>
<dbReference type="GO" id="GO:0008939">
    <property type="term" value="F:nicotinate-nucleotide-dimethylbenzimidazole phosphoribosyltransferase activity"/>
    <property type="evidence" value="ECO:0007669"/>
    <property type="project" value="UniProtKB-EC"/>
</dbReference>